<dbReference type="RefSeq" id="WP_245625370.1">
    <property type="nucleotide sequence ID" value="NZ_LDJK01000110.1"/>
</dbReference>
<keyword evidence="3" id="KW-1185">Reference proteome</keyword>
<dbReference type="GO" id="GO:0008270">
    <property type="term" value="F:zinc ion binding"/>
    <property type="evidence" value="ECO:0007669"/>
    <property type="project" value="InterPro"/>
</dbReference>
<gene>
    <name evidence="2" type="ORF">ABB28_17195</name>
</gene>
<accession>A0A0R0CBW0</accession>
<evidence type="ECO:0008006" key="4">
    <source>
        <dbReference type="Google" id="ProtNLM"/>
    </source>
</evidence>
<keyword evidence="1" id="KW-0560">Oxidoreductase</keyword>
<dbReference type="GO" id="GO:0051213">
    <property type="term" value="F:dioxygenase activity"/>
    <property type="evidence" value="ECO:0007669"/>
    <property type="project" value="InterPro"/>
</dbReference>
<reference evidence="2 3" key="1">
    <citation type="submission" date="2015-05" db="EMBL/GenBank/DDBJ databases">
        <title>Genome sequencing and analysis of members of genus Stenotrophomonas.</title>
        <authorList>
            <person name="Patil P.P."/>
            <person name="Midha S."/>
            <person name="Patil P.B."/>
        </authorList>
    </citation>
    <scope>NUCLEOTIDE SEQUENCE [LARGE SCALE GENOMIC DNA]</scope>
    <source>
        <strain evidence="2 3">DSM 21508</strain>
    </source>
</reference>
<dbReference type="Gene3D" id="3.40.830.10">
    <property type="entry name" value="LigB-like"/>
    <property type="match status" value="1"/>
</dbReference>
<dbReference type="CDD" id="cd07363">
    <property type="entry name" value="45_DOPA_Dioxygenase"/>
    <property type="match status" value="1"/>
</dbReference>
<name>A0A0R0CBW0_9GAMM</name>
<organism evidence="2 3">
    <name type="scientific">Stenotrophomonas chelatiphaga</name>
    <dbReference type="NCBI Taxonomy" id="517011"/>
    <lineage>
        <taxon>Bacteria</taxon>
        <taxon>Pseudomonadati</taxon>
        <taxon>Pseudomonadota</taxon>
        <taxon>Gammaproteobacteria</taxon>
        <taxon>Lysobacterales</taxon>
        <taxon>Lysobacteraceae</taxon>
        <taxon>Stenotrophomonas</taxon>
    </lineage>
</organism>
<proteinExistence type="predicted"/>
<evidence type="ECO:0000256" key="1">
    <source>
        <dbReference type="ARBA" id="ARBA00023002"/>
    </source>
</evidence>
<feature type="non-terminal residue" evidence="2">
    <location>
        <position position="105"/>
    </location>
</feature>
<protein>
    <recommendedName>
        <fullName evidence="4">Extradiol ring-cleavage dioxygenase class III enzyme subunit B domain-containing protein</fullName>
    </recommendedName>
</protein>
<evidence type="ECO:0000313" key="3">
    <source>
        <dbReference type="Proteomes" id="UP000051386"/>
    </source>
</evidence>
<dbReference type="InterPro" id="IPR014436">
    <property type="entry name" value="Extradiol_dOase_DODA"/>
</dbReference>
<comment type="caution">
    <text evidence="2">The sequence shown here is derived from an EMBL/GenBank/DDBJ whole genome shotgun (WGS) entry which is preliminary data.</text>
</comment>
<dbReference type="PANTHER" id="PTHR30096">
    <property type="entry name" value="4,5-DOPA DIOXYGENASE EXTRADIOL-LIKE PROTEIN"/>
    <property type="match status" value="1"/>
</dbReference>
<dbReference type="Proteomes" id="UP000051386">
    <property type="component" value="Unassembled WGS sequence"/>
</dbReference>
<dbReference type="AlphaFoldDB" id="A0A0R0CBW0"/>
<evidence type="ECO:0000313" key="2">
    <source>
        <dbReference type="EMBL" id="KRG66587.1"/>
    </source>
</evidence>
<sequence length="105" mass="11316">MSRLPSLYISHGSPMTALQPGLVGQRLAELAADLPRPRAIVMASAHWLSAQPLVGAHPLPPTIHDFGGFPDALYQLQYPVSYTHYEPAADSLRSDSGGPCILKKK</sequence>
<dbReference type="PANTHER" id="PTHR30096:SF0">
    <property type="entry name" value="4,5-DOPA DIOXYGENASE EXTRADIOL-LIKE PROTEIN"/>
    <property type="match status" value="1"/>
</dbReference>
<dbReference type="EMBL" id="LDJK01000110">
    <property type="protein sequence ID" value="KRG66587.1"/>
    <property type="molecule type" value="Genomic_DNA"/>
</dbReference>
<dbReference type="SUPFAM" id="SSF53213">
    <property type="entry name" value="LigB-like"/>
    <property type="match status" value="1"/>
</dbReference>